<protein>
    <submittedName>
        <fullName evidence="2">Uncharacterized protein</fullName>
    </submittedName>
</protein>
<evidence type="ECO:0000256" key="1">
    <source>
        <dbReference type="SAM" id="Phobius"/>
    </source>
</evidence>
<name>A0ABY8VK43_9CORY</name>
<dbReference type="Proteomes" id="UP001238805">
    <property type="component" value="Chromosome"/>
</dbReference>
<keyword evidence="1" id="KW-0472">Membrane</keyword>
<sequence>MDVFEQWSLANDWPFLVMYAVMTAVVVRHSFRRSRRPPKVERPPVTGMFT</sequence>
<keyword evidence="1" id="KW-0812">Transmembrane</keyword>
<gene>
    <name evidence="2" type="ORF">QP029_12560</name>
</gene>
<keyword evidence="1" id="KW-1133">Transmembrane helix</keyword>
<proteinExistence type="predicted"/>
<evidence type="ECO:0000313" key="3">
    <source>
        <dbReference type="Proteomes" id="UP001238805"/>
    </source>
</evidence>
<dbReference type="RefSeq" id="WP_284874598.1">
    <property type="nucleotide sequence ID" value="NZ_CP126970.1"/>
</dbReference>
<dbReference type="EMBL" id="CP126970">
    <property type="protein sequence ID" value="WIM70005.1"/>
    <property type="molecule type" value="Genomic_DNA"/>
</dbReference>
<organism evidence="2 3">
    <name type="scientific">Corynebacterium suedekumii</name>
    <dbReference type="NCBI Taxonomy" id="3049801"/>
    <lineage>
        <taxon>Bacteria</taxon>
        <taxon>Bacillati</taxon>
        <taxon>Actinomycetota</taxon>
        <taxon>Actinomycetes</taxon>
        <taxon>Mycobacteriales</taxon>
        <taxon>Corynebacteriaceae</taxon>
        <taxon>Corynebacterium</taxon>
    </lineage>
</organism>
<accession>A0ABY8VK43</accession>
<keyword evidence="3" id="KW-1185">Reference proteome</keyword>
<reference evidence="2 3" key="1">
    <citation type="submission" date="2023-05" db="EMBL/GenBank/DDBJ databases">
        <title>Corynebacterium suedekumii sp. nov. and Corynebacterium breve sp. nov. isolated from raw cow's milk.</title>
        <authorList>
            <person name="Baer M.K."/>
            <person name="Mehl L."/>
            <person name="Hellmuth R."/>
            <person name="Marke G."/>
            <person name="Lipski A."/>
        </authorList>
    </citation>
    <scope>NUCLEOTIDE SEQUENCE [LARGE SCALE GENOMIC DNA]</scope>
    <source>
        <strain evidence="2 3">LM112</strain>
    </source>
</reference>
<evidence type="ECO:0000313" key="2">
    <source>
        <dbReference type="EMBL" id="WIM70005.1"/>
    </source>
</evidence>
<feature type="transmembrane region" description="Helical" evidence="1">
    <location>
        <begin position="13"/>
        <end position="31"/>
    </location>
</feature>